<reference evidence="8" key="1">
    <citation type="submission" date="2025-08" db="UniProtKB">
        <authorList>
            <consortium name="RefSeq"/>
        </authorList>
    </citation>
    <scope>IDENTIFICATION</scope>
</reference>
<dbReference type="Gene3D" id="1.20.1070.10">
    <property type="entry name" value="Rhodopsin 7-helix transmembrane proteins"/>
    <property type="match status" value="1"/>
</dbReference>
<dbReference type="Pfam" id="PF00002">
    <property type="entry name" value="7tm_2"/>
    <property type="match status" value="1"/>
</dbReference>
<dbReference type="GeneID" id="129924446"/>
<keyword evidence="2 5" id="KW-0812">Transmembrane</keyword>
<dbReference type="CDD" id="cd15039">
    <property type="entry name" value="7tmB3_Methuselah-like"/>
    <property type="match status" value="1"/>
</dbReference>
<evidence type="ECO:0000256" key="4">
    <source>
        <dbReference type="ARBA" id="ARBA00023136"/>
    </source>
</evidence>
<dbReference type="GO" id="GO:0004930">
    <property type="term" value="F:G protein-coupled receptor activity"/>
    <property type="evidence" value="ECO:0007669"/>
    <property type="project" value="InterPro"/>
</dbReference>
<protein>
    <submittedName>
        <fullName evidence="8">Adhesion G protein-coupled receptor L3-like isoform X2</fullName>
    </submittedName>
</protein>
<dbReference type="GO" id="GO:0016020">
    <property type="term" value="C:membrane"/>
    <property type="evidence" value="ECO:0007669"/>
    <property type="project" value="UniProtKB-SubCell"/>
</dbReference>
<dbReference type="PROSITE" id="PS50261">
    <property type="entry name" value="G_PROTEIN_RECEP_F2_4"/>
    <property type="match status" value="1"/>
</dbReference>
<evidence type="ECO:0000259" key="6">
    <source>
        <dbReference type="PROSITE" id="PS50261"/>
    </source>
</evidence>
<accession>A0A9W2ZIT6</accession>
<feature type="transmembrane region" description="Helical" evidence="5">
    <location>
        <begin position="205"/>
        <end position="228"/>
    </location>
</feature>
<feature type="transmembrane region" description="Helical" evidence="5">
    <location>
        <begin position="351"/>
        <end position="380"/>
    </location>
</feature>
<evidence type="ECO:0000313" key="7">
    <source>
        <dbReference type="Proteomes" id="UP001165740"/>
    </source>
</evidence>
<keyword evidence="4 5" id="KW-0472">Membrane</keyword>
<dbReference type="InterPro" id="IPR000832">
    <property type="entry name" value="GPCR_2_secretin-like"/>
</dbReference>
<keyword evidence="3 5" id="KW-1133">Transmembrane helix</keyword>
<feature type="transmembrane region" description="Helical" evidence="5">
    <location>
        <begin position="401"/>
        <end position="420"/>
    </location>
</feature>
<feature type="transmembrane region" description="Helical" evidence="5">
    <location>
        <begin position="307"/>
        <end position="331"/>
    </location>
</feature>
<dbReference type="InterPro" id="IPR053231">
    <property type="entry name" value="GPCR_LN-TM7"/>
</dbReference>
<keyword evidence="7" id="KW-1185">Reference proteome</keyword>
<dbReference type="RefSeq" id="XP_055874864.1">
    <property type="nucleotide sequence ID" value="XM_056018889.1"/>
</dbReference>
<evidence type="ECO:0000256" key="1">
    <source>
        <dbReference type="ARBA" id="ARBA00004141"/>
    </source>
</evidence>
<feature type="domain" description="G-protein coupled receptors family 2 profile 2" evidence="6">
    <location>
        <begin position="203"/>
        <end position="450"/>
    </location>
</feature>
<feature type="transmembrane region" description="Helical" evidence="5">
    <location>
        <begin position="273"/>
        <end position="295"/>
    </location>
</feature>
<evidence type="ECO:0000256" key="5">
    <source>
        <dbReference type="SAM" id="Phobius"/>
    </source>
</evidence>
<dbReference type="GO" id="GO:0007166">
    <property type="term" value="P:cell surface receptor signaling pathway"/>
    <property type="evidence" value="ECO:0007669"/>
    <property type="project" value="InterPro"/>
</dbReference>
<organism evidence="7 8">
    <name type="scientific">Biomphalaria glabrata</name>
    <name type="common">Bloodfluke planorb</name>
    <name type="synonym">Freshwater snail</name>
    <dbReference type="NCBI Taxonomy" id="6526"/>
    <lineage>
        <taxon>Eukaryota</taxon>
        <taxon>Metazoa</taxon>
        <taxon>Spiralia</taxon>
        <taxon>Lophotrochozoa</taxon>
        <taxon>Mollusca</taxon>
        <taxon>Gastropoda</taxon>
        <taxon>Heterobranchia</taxon>
        <taxon>Euthyneura</taxon>
        <taxon>Panpulmonata</taxon>
        <taxon>Hygrophila</taxon>
        <taxon>Lymnaeoidea</taxon>
        <taxon>Planorbidae</taxon>
        <taxon>Biomphalaria</taxon>
    </lineage>
</organism>
<dbReference type="InterPro" id="IPR017981">
    <property type="entry name" value="GPCR_2-like_7TM"/>
</dbReference>
<feature type="transmembrane region" description="Helical" evidence="5">
    <location>
        <begin position="426"/>
        <end position="447"/>
    </location>
</feature>
<dbReference type="PANTHER" id="PTHR45902:SF1">
    <property type="entry name" value="LATROPHILIN RECEPTOR-LIKE PROTEIN A"/>
    <property type="match status" value="1"/>
</dbReference>
<evidence type="ECO:0000256" key="3">
    <source>
        <dbReference type="ARBA" id="ARBA00022989"/>
    </source>
</evidence>
<comment type="subcellular location">
    <subcellularLocation>
        <location evidence="1">Membrane</location>
        <topology evidence="1">Multi-pass membrane protein</topology>
    </subcellularLocation>
</comment>
<sequence length="465" mass="53311">MMGYLNSGEIQFFIVVKMNVQIEANLLITEFEPIFQSEVVQTSFIFQVSDTESVTLDPFFILNSLKNVERITYEYSTSVIKPRNPIFIYSLTETRNFTQSCDKIFYLNTLLLCKYIRLDKSVYQVFIDDVLVPPFVTITIDFKITKINITDNEDLIMVNVDEDGYLDVCIALLDRKWKQLKENDIDIERPEADHCEETLCLIENILTFVCLIVSMVCLLLTFLTYCMFPVLRTKAGVNNMFLSLSLLLAQVSLMFSTFTFRCLILGVLTHFLWLWNFSWNFICSFCMFRVFTAGLTTHNQPNRTSDILKWISGSFVLPVSVVSAVLIYSYFTSQGREFGYGNVQCYLDLPFFIGIAVAAPLFIITLTNISLFLVVVYKIYSVRRLQSISFMSSAPDFDMTIYMKLSTVTGMFWIVAVLAEFSENEIFGLVALVLNGLQGVSIFFSFVCNKRVVALCSALLRQHQS</sequence>
<dbReference type="AlphaFoldDB" id="A0A9W2ZIT6"/>
<proteinExistence type="predicted"/>
<dbReference type="PANTHER" id="PTHR45902">
    <property type="entry name" value="LATROPHILIN RECEPTOR-LIKE PROTEIN A"/>
    <property type="match status" value="1"/>
</dbReference>
<name>A0A9W2ZIT6_BIOGL</name>
<feature type="transmembrane region" description="Helical" evidence="5">
    <location>
        <begin position="240"/>
        <end position="267"/>
    </location>
</feature>
<evidence type="ECO:0000313" key="8">
    <source>
        <dbReference type="RefSeq" id="XP_055874864.1"/>
    </source>
</evidence>
<evidence type="ECO:0000256" key="2">
    <source>
        <dbReference type="ARBA" id="ARBA00022692"/>
    </source>
</evidence>
<dbReference type="Proteomes" id="UP001165740">
    <property type="component" value="Chromosome 2"/>
</dbReference>
<gene>
    <name evidence="8" type="primary">LOC129924446</name>
</gene>